<keyword evidence="3" id="KW-1185">Reference proteome</keyword>
<evidence type="ECO:0000313" key="3">
    <source>
        <dbReference type="Proteomes" id="UP000654918"/>
    </source>
</evidence>
<dbReference type="AlphaFoldDB" id="A0A8H6KK03"/>
<organism evidence="2 3">
    <name type="scientific">Colletotrichum plurivorum</name>
    <dbReference type="NCBI Taxonomy" id="2175906"/>
    <lineage>
        <taxon>Eukaryota</taxon>
        <taxon>Fungi</taxon>
        <taxon>Dikarya</taxon>
        <taxon>Ascomycota</taxon>
        <taxon>Pezizomycotina</taxon>
        <taxon>Sordariomycetes</taxon>
        <taxon>Hypocreomycetidae</taxon>
        <taxon>Glomerellales</taxon>
        <taxon>Glomerellaceae</taxon>
        <taxon>Colletotrichum</taxon>
        <taxon>Colletotrichum orchidearum species complex</taxon>
    </lineage>
</organism>
<evidence type="ECO:0000313" key="2">
    <source>
        <dbReference type="EMBL" id="KAF6832735.1"/>
    </source>
</evidence>
<feature type="compositionally biased region" description="Polar residues" evidence="1">
    <location>
        <begin position="101"/>
        <end position="111"/>
    </location>
</feature>
<feature type="region of interest" description="Disordered" evidence="1">
    <location>
        <begin position="101"/>
        <end position="169"/>
    </location>
</feature>
<proteinExistence type="predicted"/>
<evidence type="ECO:0000256" key="1">
    <source>
        <dbReference type="SAM" id="MobiDB-lite"/>
    </source>
</evidence>
<gene>
    <name evidence="2" type="ORF">CPLU01_05969</name>
</gene>
<sequence>MGSIKMGEVSEVTRKEGTQDLPLTADRRDKHTVREGRGLLDITYPNRAAGGCSSSPDRTQESRIISIGDVSGIDTCQSMPFASAVAYITIVTTWTRGTLTDGISSNANAKTPLSPRARNIRSAPNLSVRNRSALAWLPRRRGPDTPGRRGSPVRRGQGRSPLPGPKGMRPSLGIRLFPLRLLRTRTPIRITFWLYRLSPIVVAGMNHGVPVSEFRSDEVFGDWPEAHTVLVSSSGSLSSGNTPPHSMT</sequence>
<name>A0A8H6KK03_9PEZI</name>
<protein>
    <submittedName>
        <fullName evidence="2">Uncharacterized protein</fullName>
    </submittedName>
</protein>
<feature type="region of interest" description="Disordered" evidence="1">
    <location>
        <begin position="1"/>
        <end position="30"/>
    </location>
</feature>
<comment type="caution">
    <text evidence="2">The sequence shown here is derived from an EMBL/GenBank/DDBJ whole genome shotgun (WGS) entry which is preliminary data.</text>
</comment>
<accession>A0A8H6KK03</accession>
<dbReference type="Proteomes" id="UP000654918">
    <property type="component" value="Unassembled WGS sequence"/>
</dbReference>
<reference evidence="2" key="1">
    <citation type="journal article" date="2020" name="Phytopathology">
        <title>Genome Sequence Resources of Colletotrichum truncatum, C. plurivorum, C. musicola, and C. sojae: Four Species Pathogenic to Soybean (Glycine max).</title>
        <authorList>
            <person name="Rogerio F."/>
            <person name="Boufleur T.R."/>
            <person name="Ciampi-Guillardi M."/>
            <person name="Sukno S.A."/>
            <person name="Thon M.R."/>
            <person name="Massola Junior N.S."/>
            <person name="Baroncelli R."/>
        </authorList>
    </citation>
    <scope>NUCLEOTIDE SEQUENCE</scope>
    <source>
        <strain evidence="2">LFN00145</strain>
    </source>
</reference>
<dbReference type="EMBL" id="WIGO01000066">
    <property type="protein sequence ID" value="KAF6832735.1"/>
    <property type="molecule type" value="Genomic_DNA"/>
</dbReference>